<dbReference type="InterPro" id="IPR011763">
    <property type="entry name" value="COA_CT_C"/>
</dbReference>
<sequence>MPAFESKLDKKSEAYAKNREDQLEKIAHLRMLEARAEAASEKRRPRFEERGQLTPRDRLAQLLDPGMPYLPLYNMASYCVDDPDRETSIPGGSVLAGIGYVSGVRCMVCVADSGINAGAATEMGFRKNLEAMQLALANKLPFIHLVESAGANLMQYKVELWAHGGGVFCSLGRLSAAGIPTMTVLHGPSTAGGAYMPGMSDYNVGVKHNGMAALGGAALVQAATGEIADERQLGGSEMHASVSGLIEYLAEDDADGIRQIRDVVANIGWNEHCPPLPQRDFEEPLYDAEEILGLVPVDYKIPYDSRELIARLVDGSQFTEFKPRFGPNLVCVQASVFGHPVGLVANNGPMGPDEAAKGAHFFQIIDQANSPLVFLNNITGYMVGTEYEQKGMIKHGSKMIQAVSNIRVPKLSFYVGASYGAGNYGMAGYGFDPDFLFTWPGAMTGVMSGESAAGTMETVALNAAKRRGVEPDMEALAKQRAAIEAVFAAQEDAFFTSGRLLDHGVVDPRDTRKILGFTLETIWERKHRSLNPNAFGVGRM</sequence>
<feature type="region of interest" description="Disordered" evidence="1">
    <location>
        <begin position="37"/>
        <end position="58"/>
    </location>
</feature>
<evidence type="ECO:0000313" key="4">
    <source>
        <dbReference type="EMBL" id="MBL6761807.1"/>
    </source>
</evidence>
<dbReference type="AlphaFoldDB" id="A0A937HHM9"/>
<reference evidence="4" key="1">
    <citation type="submission" date="2020-10" db="EMBL/GenBank/DDBJ databases">
        <title>Microbiome of the Black Sea water column analyzed by genome centric metagenomics.</title>
        <authorList>
            <person name="Cabello-Yeves P.J."/>
            <person name="Callieri C."/>
            <person name="Picazo A."/>
            <person name="Mehrshad M."/>
            <person name="Haro-Moreno J.M."/>
            <person name="Roda-Garcia J."/>
            <person name="Dzembekova N."/>
            <person name="Slabakova V."/>
            <person name="Slabakova N."/>
            <person name="Moncheva S."/>
            <person name="Rodriguez-Valera F."/>
        </authorList>
    </citation>
    <scope>NUCLEOTIDE SEQUENCE</scope>
    <source>
        <strain evidence="4">BS307-5m-G5</strain>
    </source>
</reference>
<feature type="domain" description="CoA carboxyltransferase C-terminal" evidence="3">
    <location>
        <begin position="280"/>
        <end position="525"/>
    </location>
</feature>
<dbReference type="PANTHER" id="PTHR22855">
    <property type="entry name" value="ACETYL, PROPIONYL, PYRUVATE, AND GLUTACONYL CARBOXYLASE-RELATED"/>
    <property type="match status" value="1"/>
</dbReference>
<dbReference type="FunFam" id="3.90.226.10:FF:000021">
    <property type="entry name" value="Acetyl-CoA carboxylase carboxyltransferase subunit"/>
    <property type="match status" value="1"/>
</dbReference>
<comment type="caution">
    <text evidence="4">The sequence shown here is derived from an EMBL/GenBank/DDBJ whole genome shotgun (WGS) entry which is preliminary data.</text>
</comment>
<dbReference type="EMBL" id="JADHOK010000038">
    <property type="protein sequence ID" value="MBL6761807.1"/>
    <property type="molecule type" value="Genomic_DNA"/>
</dbReference>
<dbReference type="PANTHER" id="PTHR22855:SF46">
    <property type="entry name" value="METHYLCROTONOYL-COA CARBOXYLASE"/>
    <property type="match status" value="1"/>
</dbReference>
<organism evidence="4 5">
    <name type="scientific">PS1 clade bacterium</name>
    <dbReference type="NCBI Taxonomy" id="2175152"/>
    <lineage>
        <taxon>Bacteria</taxon>
        <taxon>Pseudomonadati</taxon>
        <taxon>Pseudomonadota</taxon>
        <taxon>Alphaproteobacteria</taxon>
        <taxon>PS1 clade</taxon>
    </lineage>
</organism>
<dbReference type="Gene3D" id="3.90.226.10">
    <property type="entry name" value="2-enoyl-CoA Hydratase, Chain A, domain 1"/>
    <property type="match status" value="2"/>
</dbReference>
<dbReference type="PROSITE" id="PS50980">
    <property type="entry name" value="COA_CT_NTER"/>
    <property type="match status" value="1"/>
</dbReference>
<dbReference type="InterPro" id="IPR045190">
    <property type="entry name" value="MCCB/AccD1-like"/>
</dbReference>
<dbReference type="SUPFAM" id="SSF52096">
    <property type="entry name" value="ClpP/crotonase"/>
    <property type="match status" value="2"/>
</dbReference>
<proteinExistence type="predicted"/>
<name>A0A937HHM9_9PROT</name>
<gene>
    <name evidence="4" type="ORF">ISQ19_03825</name>
</gene>
<dbReference type="InterPro" id="IPR034733">
    <property type="entry name" value="AcCoA_carboxyl_beta"/>
</dbReference>
<dbReference type="GO" id="GO:0016874">
    <property type="term" value="F:ligase activity"/>
    <property type="evidence" value="ECO:0007669"/>
    <property type="project" value="InterPro"/>
</dbReference>
<dbReference type="PROSITE" id="PS50989">
    <property type="entry name" value="COA_CT_CTER"/>
    <property type="match status" value="1"/>
</dbReference>
<feature type="domain" description="CoA carboxyltransferase N-terminal" evidence="2">
    <location>
        <begin position="19"/>
        <end position="279"/>
    </location>
</feature>
<accession>A0A937HHM9</accession>
<evidence type="ECO:0000259" key="3">
    <source>
        <dbReference type="PROSITE" id="PS50989"/>
    </source>
</evidence>
<dbReference type="Proteomes" id="UP000785783">
    <property type="component" value="Unassembled WGS sequence"/>
</dbReference>
<protein>
    <submittedName>
        <fullName evidence="4">Acyl-CoA carboxylase subunit beta</fullName>
    </submittedName>
</protein>
<dbReference type="InterPro" id="IPR011762">
    <property type="entry name" value="COA_CT_N"/>
</dbReference>
<evidence type="ECO:0000256" key="1">
    <source>
        <dbReference type="SAM" id="MobiDB-lite"/>
    </source>
</evidence>
<evidence type="ECO:0000313" key="5">
    <source>
        <dbReference type="Proteomes" id="UP000785783"/>
    </source>
</evidence>
<dbReference type="InterPro" id="IPR029045">
    <property type="entry name" value="ClpP/crotonase-like_dom_sf"/>
</dbReference>
<evidence type="ECO:0000259" key="2">
    <source>
        <dbReference type="PROSITE" id="PS50980"/>
    </source>
</evidence>
<dbReference type="Pfam" id="PF01039">
    <property type="entry name" value="Carboxyl_trans"/>
    <property type="match status" value="1"/>
</dbReference>